<gene>
    <name evidence="1" type="ORF">nbrc107697_29090</name>
</gene>
<evidence type="ECO:0000313" key="1">
    <source>
        <dbReference type="EMBL" id="GED98870.1"/>
    </source>
</evidence>
<dbReference type="Proteomes" id="UP000444980">
    <property type="component" value="Unassembled WGS sequence"/>
</dbReference>
<accession>A0A7I9V1C8</accession>
<dbReference type="OrthoDB" id="4375773at2"/>
<organism evidence="1 2">
    <name type="scientific">Gordonia crocea</name>
    <dbReference type="NCBI Taxonomy" id="589162"/>
    <lineage>
        <taxon>Bacteria</taxon>
        <taxon>Bacillati</taxon>
        <taxon>Actinomycetota</taxon>
        <taxon>Actinomycetes</taxon>
        <taxon>Mycobacteriales</taxon>
        <taxon>Gordoniaceae</taxon>
        <taxon>Gordonia</taxon>
    </lineage>
</organism>
<comment type="caution">
    <text evidence="1">The sequence shown here is derived from an EMBL/GenBank/DDBJ whole genome shotgun (WGS) entry which is preliminary data.</text>
</comment>
<dbReference type="RefSeq" id="WP_161928236.1">
    <property type="nucleotide sequence ID" value="NZ_BJOU01000011.1"/>
</dbReference>
<dbReference type="EMBL" id="BJOU01000011">
    <property type="protein sequence ID" value="GED98870.1"/>
    <property type="molecule type" value="Genomic_DNA"/>
</dbReference>
<sequence>MGMSAREWKTVAEDTVTILGEPWRTVGKGRRLRIIRQPVGWWLQGIDYENTSVGKWEAYGYFFGQTVYDRPGGDHGDDARRVFLRDPAKPNRVVTRVTPENTAAWTRLVDEQVFLRYRGAAEINRWPELVADALWREPGWRNAPDVDYSSHEDQLSRAGMIQSLCGAKPRFELVETLDWLIALAGDGDPEMRLSPRPASEYLADIREAIAARDRAGFENVINTHRIESLTAVAVPESMIGPVVFPQSKYRWWEDDQINEEYKETPT</sequence>
<dbReference type="AlphaFoldDB" id="A0A7I9V1C8"/>
<proteinExistence type="predicted"/>
<protein>
    <submittedName>
        <fullName evidence="1">Uncharacterized protein</fullName>
    </submittedName>
</protein>
<keyword evidence="2" id="KW-1185">Reference proteome</keyword>
<name>A0A7I9V1C8_9ACTN</name>
<reference evidence="2" key="1">
    <citation type="submission" date="2019-06" db="EMBL/GenBank/DDBJ databases">
        <title>Gordonia isolated from sludge of a wastewater treatment plant.</title>
        <authorList>
            <person name="Tamura T."/>
            <person name="Aoyama K."/>
            <person name="Kang Y."/>
            <person name="Saito S."/>
            <person name="Akiyama N."/>
            <person name="Yazawa K."/>
            <person name="Gonoi T."/>
            <person name="Mikami Y."/>
        </authorList>
    </citation>
    <scope>NUCLEOTIDE SEQUENCE [LARGE SCALE GENOMIC DNA]</scope>
    <source>
        <strain evidence="2">NBRC 107697</strain>
    </source>
</reference>
<evidence type="ECO:0000313" key="2">
    <source>
        <dbReference type="Proteomes" id="UP000444980"/>
    </source>
</evidence>